<protein>
    <submittedName>
        <fullName evidence="2">Uncharacterized protein</fullName>
    </submittedName>
</protein>
<dbReference type="Proteomes" id="UP000092377">
    <property type="component" value="Unassembled WGS sequence"/>
</dbReference>
<dbReference type="EMBL" id="LZEY01000034">
    <property type="protein sequence ID" value="OBU06232.1"/>
    <property type="molecule type" value="Genomic_DNA"/>
</dbReference>
<feature type="region of interest" description="Disordered" evidence="1">
    <location>
        <begin position="50"/>
        <end position="69"/>
    </location>
</feature>
<feature type="compositionally biased region" description="Basic and acidic residues" evidence="1">
    <location>
        <begin position="50"/>
        <end position="59"/>
    </location>
</feature>
<sequence length="69" mass="7872">MFFMQKNNFLCINWIGGTYKNKVINIMNTTIKQITTKGLFVTNGEMKKPAVRPVKERGLPQKLNPGKSD</sequence>
<evidence type="ECO:0000256" key="1">
    <source>
        <dbReference type="SAM" id="MobiDB-lite"/>
    </source>
</evidence>
<organism evidence="2 3">
    <name type="scientific">Morganella psychrotolerans</name>
    <dbReference type="NCBI Taxonomy" id="368603"/>
    <lineage>
        <taxon>Bacteria</taxon>
        <taxon>Pseudomonadati</taxon>
        <taxon>Pseudomonadota</taxon>
        <taxon>Gammaproteobacteria</taxon>
        <taxon>Enterobacterales</taxon>
        <taxon>Morganellaceae</taxon>
        <taxon>Morganella</taxon>
    </lineage>
</organism>
<evidence type="ECO:0000313" key="2">
    <source>
        <dbReference type="EMBL" id="OBU06232.1"/>
    </source>
</evidence>
<evidence type="ECO:0000313" key="3">
    <source>
        <dbReference type="Proteomes" id="UP000092377"/>
    </source>
</evidence>
<name>A0A1B8HAZ5_9GAMM</name>
<accession>A0A1B8HAZ5</accession>
<comment type="caution">
    <text evidence="2">The sequence shown here is derived from an EMBL/GenBank/DDBJ whole genome shotgun (WGS) entry which is preliminary data.</text>
</comment>
<reference evidence="3" key="1">
    <citation type="submission" date="2016-06" db="EMBL/GenBank/DDBJ databases">
        <authorList>
            <person name="Butler K."/>
        </authorList>
    </citation>
    <scope>NUCLEOTIDE SEQUENCE [LARGE SCALE GENOMIC DNA]</scope>
    <source>
        <strain evidence="3">GCSL-Mp20</strain>
    </source>
</reference>
<proteinExistence type="predicted"/>
<gene>
    <name evidence="2" type="ORF">AYY18_06990</name>
</gene>
<keyword evidence="3" id="KW-1185">Reference proteome</keyword>
<dbReference type="AlphaFoldDB" id="A0A1B8HAZ5"/>